<dbReference type="GeneID" id="27341136"/>
<keyword evidence="2" id="KW-0804">Transcription</keyword>
<dbReference type="GO" id="GO:0008270">
    <property type="term" value="F:zinc ion binding"/>
    <property type="evidence" value="ECO:0007669"/>
    <property type="project" value="InterPro"/>
</dbReference>
<evidence type="ECO:0000259" key="4">
    <source>
        <dbReference type="SMART" id="SM00906"/>
    </source>
</evidence>
<evidence type="ECO:0000313" key="6">
    <source>
        <dbReference type="Proteomes" id="UP000054466"/>
    </source>
</evidence>
<dbReference type="InterPro" id="IPR051127">
    <property type="entry name" value="Fungal_SecMet_Regulators"/>
</dbReference>
<dbReference type="VEuPathDB" id="FungiDB:PV07_01942"/>
<organism evidence="5 6">
    <name type="scientific">Cladophialophora immunda</name>
    <dbReference type="NCBI Taxonomy" id="569365"/>
    <lineage>
        <taxon>Eukaryota</taxon>
        <taxon>Fungi</taxon>
        <taxon>Dikarya</taxon>
        <taxon>Ascomycota</taxon>
        <taxon>Pezizomycotina</taxon>
        <taxon>Eurotiomycetes</taxon>
        <taxon>Chaetothyriomycetidae</taxon>
        <taxon>Chaetothyriales</taxon>
        <taxon>Herpotrichiellaceae</taxon>
        <taxon>Cladophialophora</taxon>
    </lineage>
</organism>
<dbReference type="CDD" id="cd12148">
    <property type="entry name" value="fungal_TF_MHR"/>
    <property type="match status" value="1"/>
</dbReference>
<keyword evidence="1" id="KW-0805">Transcription regulation</keyword>
<proteinExistence type="predicted"/>
<feature type="domain" description="Xylanolytic transcriptional activator regulatory" evidence="4">
    <location>
        <begin position="202"/>
        <end position="277"/>
    </location>
</feature>
<dbReference type="GO" id="GO:0005634">
    <property type="term" value="C:nucleus"/>
    <property type="evidence" value="ECO:0007669"/>
    <property type="project" value="TreeGrafter"/>
</dbReference>
<evidence type="ECO:0000313" key="5">
    <source>
        <dbReference type="EMBL" id="KIW35236.1"/>
    </source>
</evidence>
<dbReference type="EMBL" id="KN847040">
    <property type="protein sequence ID" value="KIW35236.1"/>
    <property type="molecule type" value="Genomic_DNA"/>
</dbReference>
<reference evidence="5 6" key="1">
    <citation type="submission" date="2015-01" db="EMBL/GenBank/DDBJ databases">
        <title>The Genome Sequence of Cladophialophora immunda CBS83496.</title>
        <authorList>
            <consortium name="The Broad Institute Genomics Platform"/>
            <person name="Cuomo C."/>
            <person name="de Hoog S."/>
            <person name="Gorbushina A."/>
            <person name="Stielow B."/>
            <person name="Teixiera M."/>
            <person name="Abouelleil A."/>
            <person name="Chapman S.B."/>
            <person name="Priest M."/>
            <person name="Young S.K."/>
            <person name="Wortman J."/>
            <person name="Nusbaum C."/>
            <person name="Birren B."/>
        </authorList>
    </citation>
    <scope>NUCLEOTIDE SEQUENCE [LARGE SCALE GENOMIC DNA]</scope>
    <source>
        <strain evidence="5 6">CBS 83496</strain>
    </source>
</reference>
<dbReference type="GO" id="GO:0000435">
    <property type="term" value="P:positive regulation of transcription from RNA polymerase II promoter by galactose"/>
    <property type="evidence" value="ECO:0007669"/>
    <property type="project" value="TreeGrafter"/>
</dbReference>
<dbReference type="GO" id="GO:0006351">
    <property type="term" value="P:DNA-templated transcription"/>
    <property type="evidence" value="ECO:0007669"/>
    <property type="project" value="InterPro"/>
</dbReference>
<name>A0A0D2A4I5_9EURO</name>
<evidence type="ECO:0000256" key="1">
    <source>
        <dbReference type="ARBA" id="ARBA00023015"/>
    </source>
</evidence>
<dbReference type="OrthoDB" id="2123952at2759"/>
<dbReference type="PANTHER" id="PTHR47424">
    <property type="entry name" value="REGULATORY PROTEIN GAL4"/>
    <property type="match status" value="1"/>
</dbReference>
<dbReference type="HOGENOM" id="CLU_010839_1_0_1"/>
<dbReference type="Proteomes" id="UP000054466">
    <property type="component" value="Unassembled WGS sequence"/>
</dbReference>
<dbReference type="InterPro" id="IPR007219">
    <property type="entry name" value="XnlR_reg_dom"/>
</dbReference>
<dbReference type="RefSeq" id="XP_016255452.1">
    <property type="nucleotide sequence ID" value="XM_016388524.1"/>
</dbReference>
<dbReference type="PANTHER" id="PTHR47424:SF15">
    <property type="entry name" value="ZN(II)2CYS6 TRANSCRIPTION FACTOR (EUROFUNG)"/>
    <property type="match status" value="1"/>
</dbReference>
<evidence type="ECO:0000256" key="3">
    <source>
        <dbReference type="ARBA" id="ARBA00023242"/>
    </source>
</evidence>
<sequence>MDGEAAEQVYLSVNTTQKMPRSTNHLYCGPSSNFAFLQLVYRTFAPVDSLSNMAPLRAATDQGIDYFRQREMFFGVRQDLGTSKGVDDSDLSPRLPLELAKLFLERFSLTVLHLVPFLKVEVMEKWLEQLYNDEAEEMASDTKAVLLAVLANGATLTEHVKWADTIYHRAKREMHVLEETVNNKAIQASLLLITSSGRANLAYLELGQACRKAYATGLHRDVEYTSPQPKGDATSERRTTFWALLFWERWVSFWLGRPTSAASDSISIPFPATSIFTLALGELSNIIAKSAKYIYEEKHLSLMKLRLSLQSVRHDLESFKQRMEPILGFALDGSIDQENANVQQFFMMNFLSHTWMTSFRPCLMVFNSMKARKSFNNSSLFHAGQTPPSPESDLFWLLEGCHCAFDSARKLIHYLFESLNRHVLLRGLSFTSACIESACLLLAYHAMKNSELIPRVKKSLEEALGCVSHMTSKEQVDSVRYTVQRMLHKIQEARVFHEGKGRAVPSSPEIGYFGPHDQLGEELADAASDNGSAWENAASFLQTATDGPGFDDPSNDGIWAIDLDIFAPDLGDYFTLDEPDFLTGTADAAFQDL</sequence>
<evidence type="ECO:0000256" key="2">
    <source>
        <dbReference type="ARBA" id="ARBA00023163"/>
    </source>
</evidence>
<protein>
    <recommendedName>
        <fullName evidence="4">Xylanolytic transcriptional activator regulatory domain-containing protein</fullName>
    </recommendedName>
</protein>
<accession>A0A0D2A4I5</accession>
<keyword evidence="3" id="KW-0539">Nucleus</keyword>
<dbReference type="SMART" id="SM00906">
    <property type="entry name" value="Fungal_trans"/>
    <property type="match status" value="1"/>
</dbReference>
<keyword evidence="6" id="KW-1185">Reference proteome</keyword>
<dbReference type="GO" id="GO:0000978">
    <property type="term" value="F:RNA polymerase II cis-regulatory region sequence-specific DNA binding"/>
    <property type="evidence" value="ECO:0007669"/>
    <property type="project" value="TreeGrafter"/>
</dbReference>
<dbReference type="Pfam" id="PF04082">
    <property type="entry name" value="Fungal_trans"/>
    <property type="match status" value="1"/>
</dbReference>
<dbReference type="AlphaFoldDB" id="A0A0D2A4I5"/>
<dbReference type="GO" id="GO:0000981">
    <property type="term" value="F:DNA-binding transcription factor activity, RNA polymerase II-specific"/>
    <property type="evidence" value="ECO:0007669"/>
    <property type="project" value="TreeGrafter"/>
</dbReference>
<gene>
    <name evidence="5" type="ORF">PV07_01942</name>
</gene>